<proteinExistence type="predicted"/>
<dbReference type="InterPro" id="IPR046648">
    <property type="entry name" value="DUF6760"/>
</dbReference>
<organism evidence="2 3">
    <name type="scientific">Cohnella zeiphila</name>
    <dbReference type="NCBI Taxonomy" id="2761120"/>
    <lineage>
        <taxon>Bacteria</taxon>
        <taxon>Bacillati</taxon>
        <taxon>Bacillota</taxon>
        <taxon>Bacilli</taxon>
        <taxon>Bacillales</taxon>
        <taxon>Paenibacillaceae</taxon>
        <taxon>Cohnella</taxon>
    </lineage>
</organism>
<comment type="caution">
    <text evidence="2">The sequence shown here is derived from an EMBL/GenBank/DDBJ whole genome shotgun (WGS) entry which is preliminary data.</text>
</comment>
<sequence>MRSRVRGGSRFFIRNGGPLVAYPLDRIYEEVGFIAYYFHWPHDEIMNMDHRERRRWCEEISRMNRKLNEESDRPGGNPFDVFGKR</sequence>
<name>A0A7X0VZ31_9BACL</name>
<dbReference type="EMBL" id="JACJVO010000051">
    <property type="protein sequence ID" value="MBB6735606.1"/>
    <property type="molecule type" value="Genomic_DNA"/>
</dbReference>
<feature type="domain" description="DUF6760" evidence="1">
    <location>
        <begin position="25"/>
        <end position="72"/>
    </location>
</feature>
<keyword evidence="3" id="KW-1185">Reference proteome</keyword>
<gene>
    <name evidence="2" type="ORF">H7C18_32320</name>
</gene>
<evidence type="ECO:0000313" key="2">
    <source>
        <dbReference type="EMBL" id="MBB6735606.1"/>
    </source>
</evidence>
<evidence type="ECO:0000313" key="3">
    <source>
        <dbReference type="Proteomes" id="UP000564644"/>
    </source>
</evidence>
<dbReference type="Pfam" id="PF20546">
    <property type="entry name" value="DUF6760"/>
    <property type="match status" value="1"/>
</dbReference>
<accession>A0A7X0VZ31</accession>
<dbReference type="Proteomes" id="UP000564644">
    <property type="component" value="Unassembled WGS sequence"/>
</dbReference>
<evidence type="ECO:0000259" key="1">
    <source>
        <dbReference type="Pfam" id="PF20546"/>
    </source>
</evidence>
<reference evidence="2 3" key="1">
    <citation type="submission" date="2020-08" db="EMBL/GenBank/DDBJ databases">
        <title>Cohnella phylogeny.</title>
        <authorList>
            <person name="Dunlap C."/>
        </authorList>
    </citation>
    <scope>NUCLEOTIDE SEQUENCE [LARGE SCALE GENOMIC DNA]</scope>
    <source>
        <strain evidence="2 3">CBP 2801</strain>
    </source>
</reference>
<dbReference type="AlphaFoldDB" id="A0A7X0VZ31"/>
<protein>
    <recommendedName>
        <fullName evidence="1">DUF6760 domain-containing protein</fullName>
    </recommendedName>
</protein>